<keyword evidence="3 6" id="KW-1133">Transmembrane helix</keyword>
<gene>
    <name evidence="7" type="ORF">FSP39_009501</name>
</gene>
<comment type="caution">
    <text evidence="7">The sequence shown here is derived from an EMBL/GenBank/DDBJ whole genome shotgun (WGS) entry which is preliminary data.</text>
</comment>
<dbReference type="GO" id="GO:0016020">
    <property type="term" value="C:membrane"/>
    <property type="evidence" value="ECO:0007669"/>
    <property type="project" value="UniProtKB-SubCell"/>
</dbReference>
<feature type="transmembrane region" description="Helical" evidence="6">
    <location>
        <begin position="170"/>
        <end position="194"/>
    </location>
</feature>
<dbReference type="EMBL" id="VSWD01000006">
    <property type="protein sequence ID" value="KAK3099777.1"/>
    <property type="molecule type" value="Genomic_DNA"/>
</dbReference>
<dbReference type="GO" id="GO:0048471">
    <property type="term" value="C:perinuclear region of cytoplasm"/>
    <property type="evidence" value="ECO:0007669"/>
    <property type="project" value="TreeGrafter"/>
</dbReference>
<name>A0AA88Y822_PINIB</name>
<dbReference type="GO" id="GO:0005794">
    <property type="term" value="C:Golgi apparatus"/>
    <property type="evidence" value="ECO:0007669"/>
    <property type="project" value="TreeGrafter"/>
</dbReference>
<reference evidence="7" key="1">
    <citation type="submission" date="2019-08" db="EMBL/GenBank/DDBJ databases">
        <title>The improved chromosome-level genome for the pearl oyster Pinctada fucata martensii using PacBio sequencing and Hi-C.</title>
        <authorList>
            <person name="Zheng Z."/>
        </authorList>
    </citation>
    <scope>NUCLEOTIDE SEQUENCE</scope>
    <source>
        <strain evidence="7">ZZ-2019</strain>
        <tissue evidence="7">Adductor muscle</tissue>
    </source>
</reference>
<feature type="transmembrane region" description="Helical" evidence="6">
    <location>
        <begin position="201"/>
        <end position="218"/>
    </location>
</feature>
<accession>A0AA88Y822</accession>
<dbReference type="AlphaFoldDB" id="A0AA88Y822"/>
<dbReference type="GO" id="GO:0005783">
    <property type="term" value="C:endoplasmic reticulum"/>
    <property type="evidence" value="ECO:0007669"/>
    <property type="project" value="TreeGrafter"/>
</dbReference>
<keyword evidence="8" id="KW-1185">Reference proteome</keyword>
<evidence type="ECO:0000256" key="5">
    <source>
        <dbReference type="SAM" id="MobiDB-lite"/>
    </source>
</evidence>
<dbReference type="GO" id="GO:0006511">
    <property type="term" value="P:ubiquitin-dependent protein catabolic process"/>
    <property type="evidence" value="ECO:0007669"/>
    <property type="project" value="TreeGrafter"/>
</dbReference>
<evidence type="ECO:0000313" key="8">
    <source>
        <dbReference type="Proteomes" id="UP001186944"/>
    </source>
</evidence>
<dbReference type="InterPro" id="IPR019325">
    <property type="entry name" value="NEDD4/Bsd2"/>
</dbReference>
<evidence type="ECO:0000256" key="1">
    <source>
        <dbReference type="ARBA" id="ARBA00004141"/>
    </source>
</evidence>
<dbReference type="PANTHER" id="PTHR13396:SF5">
    <property type="entry name" value="NEDD4 FAMILY INTERACTING PROTEIN"/>
    <property type="match status" value="1"/>
</dbReference>
<dbReference type="PANTHER" id="PTHR13396">
    <property type="entry name" value="NEDD4 FAMILY INTERACTING PROTEIN 1/2"/>
    <property type="match status" value="1"/>
</dbReference>
<evidence type="ECO:0000256" key="6">
    <source>
        <dbReference type="SAM" id="Phobius"/>
    </source>
</evidence>
<protein>
    <submittedName>
        <fullName evidence="7">Uncharacterized protein</fullName>
    </submittedName>
</protein>
<sequence>MADSDNQIIKTRSSGRARKAPVTFTPSKNSGNLASYTINRKKAIQKKIDASERTNDLHIAEKNGTLVLTFSAAAYEIFRHELQVFLEDKSDLIVEHTPKYSTDRSIVEDSYGIYELPTHKLPSYDDATKLPTYEEAEMTKHAEAMLESVERQEEAYENHAWKVTTLGTDGMFLCAFVMAFFFNWIGFLFSVCMFNTIAGRCGALSGLGLSIVKWIIIVKHNSWGSGWADEDSWIWWLLMLCGLLIFLRGAIHYAKTKYEWSQLENNLRSRHFFLF</sequence>
<keyword evidence="4 6" id="KW-0472">Membrane</keyword>
<dbReference type="GO" id="GO:0007034">
    <property type="term" value="P:vacuolar transport"/>
    <property type="evidence" value="ECO:0007669"/>
    <property type="project" value="InterPro"/>
</dbReference>
<feature type="transmembrane region" description="Helical" evidence="6">
    <location>
        <begin position="233"/>
        <end position="251"/>
    </location>
</feature>
<dbReference type="GO" id="GO:0030001">
    <property type="term" value="P:metal ion transport"/>
    <property type="evidence" value="ECO:0007669"/>
    <property type="project" value="InterPro"/>
</dbReference>
<comment type="subcellular location">
    <subcellularLocation>
        <location evidence="1">Membrane</location>
        <topology evidence="1">Multi-pass membrane protein</topology>
    </subcellularLocation>
</comment>
<keyword evidence="2 6" id="KW-0812">Transmembrane</keyword>
<evidence type="ECO:0000256" key="4">
    <source>
        <dbReference type="ARBA" id="ARBA00023136"/>
    </source>
</evidence>
<dbReference type="GO" id="GO:0031398">
    <property type="term" value="P:positive regulation of protein ubiquitination"/>
    <property type="evidence" value="ECO:0007669"/>
    <property type="project" value="TreeGrafter"/>
</dbReference>
<dbReference type="Proteomes" id="UP001186944">
    <property type="component" value="Unassembled WGS sequence"/>
</dbReference>
<evidence type="ECO:0000256" key="3">
    <source>
        <dbReference type="ARBA" id="ARBA00022989"/>
    </source>
</evidence>
<feature type="compositionally biased region" description="Polar residues" evidence="5">
    <location>
        <begin position="1"/>
        <end position="12"/>
    </location>
</feature>
<dbReference type="GO" id="GO:0050699">
    <property type="term" value="F:WW domain binding"/>
    <property type="evidence" value="ECO:0007669"/>
    <property type="project" value="TreeGrafter"/>
</dbReference>
<evidence type="ECO:0000256" key="2">
    <source>
        <dbReference type="ARBA" id="ARBA00022692"/>
    </source>
</evidence>
<organism evidence="7 8">
    <name type="scientific">Pinctada imbricata</name>
    <name type="common">Atlantic pearl-oyster</name>
    <name type="synonym">Pinctada martensii</name>
    <dbReference type="NCBI Taxonomy" id="66713"/>
    <lineage>
        <taxon>Eukaryota</taxon>
        <taxon>Metazoa</taxon>
        <taxon>Spiralia</taxon>
        <taxon>Lophotrochozoa</taxon>
        <taxon>Mollusca</taxon>
        <taxon>Bivalvia</taxon>
        <taxon>Autobranchia</taxon>
        <taxon>Pteriomorphia</taxon>
        <taxon>Pterioida</taxon>
        <taxon>Pterioidea</taxon>
        <taxon>Pteriidae</taxon>
        <taxon>Pinctada</taxon>
    </lineage>
</organism>
<proteinExistence type="predicted"/>
<evidence type="ECO:0000313" key="7">
    <source>
        <dbReference type="EMBL" id="KAK3099777.1"/>
    </source>
</evidence>
<dbReference type="Pfam" id="PF10176">
    <property type="entry name" value="NEDD4_Bsd2"/>
    <property type="match status" value="2"/>
</dbReference>
<dbReference type="CDD" id="cd22212">
    <property type="entry name" value="NDFIP-like"/>
    <property type="match status" value="1"/>
</dbReference>
<feature type="region of interest" description="Disordered" evidence="5">
    <location>
        <begin position="1"/>
        <end position="22"/>
    </location>
</feature>